<dbReference type="PROSITE" id="PS51841">
    <property type="entry name" value="LTD"/>
    <property type="match status" value="2"/>
</dbReference>
<feature type="domain" description="LTD" evidence="1">
    <location>
        <begin position="21"/>
        <end position="141"/>
    </location>
</feature>
<evidence type="ECO:0000259" key="1">
    <source>
        <dbReference type="PROSITE" id="PS51841"/>
    </source>
</evidence>
<evidence type="ECO:0000313" key="3">
    <source>
        <dbReference type="Proteomes" id="UP000177230"/>
    </source>
</evidence>
<dbReference type="SUPFAM" id="SSF74853">
    <property type="entry name" value="Lamin A/C globular tail domain"/>
    <property type="match status" value="2"/>
</dbReference>
<comment type="caution">
    <text evidence="2">The sequence shown here is derived from an EMBL/GenBank/DDBJ whole genome shotgun (WGS) entry which is preliminary data.</text>
</comment>
<gene>
    <name evidence="2" type="ORF">A2024_06045</name>
</gene>
<accession>A0A1F5RI64</accession>
<evidence type="ECO:0000313" key="2">
    <source>
        <dbReference type="EMBL" id="OGF14088.1"/>
    </source>
</evidence>
<dbReference type="Proteomes" id="UP000177230">
    <property type="component" value="Unassembled WGS sequence"/>
</dbReference>
<dbReference type="EMBL" id="MFFM01000009">
    <property type="protein sequence ID" value="OGF14088.1"/>
    <property type="molecule type" value="Genomic_DNA"/>
</dbReference>
<sequence>MKNPPPYKSAAIIGVFLTILAAGSIAGAAVVVNEFCYHPHPSNDTGLEWIELYNSDSTEQDLSGWDLYPSRSPHFVLPAGIKIGPQSFILIYLRRDGINTGAEIYEGTAGISSNMTNTRGSIALFSNSERDSIIDFVEYGDDSMTYEATAAAAGIWTRGVFLDTALCSNSLGLISDGSDSNRKADWKEFVRPTPGHTNQPYPVDIAVSSILVSPESILPEGEFTLSAEIVNMGLDTAYLPVIEVFEDRNGDSVRDAGEKLFASLSWDLLSDKRTALAQISGLAEGQYDLAVAVRCSSENYTANNYRSIRICAGSPVAINEFLYYPVSGAAEWLELYNRSAGPVNIKGWTVEDNTGVLHTIDHYDQFIQPGGYLILTSIDNQPLAGCLRLVPDGGLPSLNDDGDVLKLRDSRRVQDDMVQYDSDWGKSRGKALERVNQFLPTNASASWGLSLDPFGSTPGRQNSIYAENNCGNAEISAGPNPFSPDNDGHEDRTIFSYRLPWNQGVVNISVFDRMGRRVRSLLSNYRSVREGNYAWDGRDNDGRKCPMGIYVILLEAGEASGNGTIKAKATVALAGKL</sequence>
<dbReference type="Gene3D" id="2.60.40.4070">
    <property type="match status" value="1"/>
</dbReference>
<feature type="domain" description="LTD" evidence="1">
    <location>
        <begin position="304"/>
        <end position="415"/>
    </location>
</feature>
<name>A0A1F5RI64_9BACT</name>
<proteinExistence type="predicted"/>
<dbReference type="AlphaFoldDB" id="A0A1F5RI64"/>
<protein>
    <recommendedName>
        <fullName evidence="1">LTD domain-containing protein</fullName>
    </recommendedName>
</protein>
<organism evidence="2 3">
    <name type="scientific">Candidatus Edwardsbacteria bacterium GWF2_54_11</name>
    <dbReference type="NCBI Taxonomy" id="1817851"/>
    <lineage>
        <taxon>Bacteria</taxon>
        <taxon>Candidatus Edwardsiibacteriota</taxon>
    </lineage>
</organism>
<dbReference type="Gene3D" id="2.60.40.1260">
    <property type="entry name" value="Lamin Tail domain"/>
    <property type="match status" value="1"/>
</dbReference>
<reference evidence="2 3" key="1">
    <citation type="journal article" date="2016" name="Nat. Commun.">
        <title>Thousands of microbial genomes shed light on interconnected biogeochemical processes in an aquifer system.</title>
        <authorList>
            <person name="Anantharaman K."/>
            <person name="Brown C.T."/>
            <person name="Hug L.A."/>
            <person name="Sharon I."/>
            <person name="Castelle C.J."/>
            <person name="Probst A.J."/>
            <person name="Thomas B.C."/>
            <person name="Singh A."/>
            <person name="Wilkins M.J."/>
            <person name="Karaoz U."/>
            <person name="Brodie E.L."/>
            <person name="Williams K.H."/>
            <person name="Hubbard S.S."/>
            <person name="Banfield J.F."/>
        </authorList>
    </citation>
    <scope>NUCLEOTIDE SEQUENCE [LARGE SCALE GENOMIC DNA]</scope>
</reference>
<dbReference type="InterPro" id="IPR036415">
    <property type="entry name" value="Lamin_tail_dom_sf"/>
</dbReference>
<dbReference type="Pfam" id="PF00932">
    <property type="entry name" value="LTD"/>
    <property type="match status" value="2"/>
</dbReference>
<dbReference type="InterPro" id="IPR001322">
    <property type="entry name" value="Lamin_tail_dom"/>
</dbReference>